<dbReference type="EMBL" id="FN653028">
    <property type="protein sequence ID" value="CBY18737.1"/>
    <property type="molecule type" value="Genomic_DNA"/>
</dbReference>
<comment type="similarity">
    <text evidence="1">Belongs to the cornifelin family.</text>
</comment>
<keyword evidence="3" id="KW-1185">Reference proteome</keyword>
<dbReference type="Pfam" id="PF04749">
    <property type="entry name" value="PLAC8"/>
    <property type="match status" value="1"/>
</dbReference>
<organism evidence="2">
    <name type="scientific">Oikopleura dioica</name>
    <name type="common">Tunicate</name>
    <dbReference type="NCBI Taxonomy" id="34765"/>
    <lineage>
        <taxon>Eukaryota</taxon>
        <taxon>Metazoa</taxon>
        <taxon>Chordata</taxon>
        <taxon>Tunicata</taxon>
        <taxon>Appendicularia</taxon>
        <taxon>Copelata</taxon>
        <taxon>Oikopleuridae</taxon>
        <taxon>Oikopleura</taxon>
    </lineage>
</organism>
<dbReference type="OrthoDB" id="1045822at2759"/>
<sequence length="120" mass="12878">MSAPVTSQPLSYKSTNGEFKHGLFSCCGEIGLSLKVCCCPCLVHKSTQEGMGRDNAGTCCLLSCASVFFPLGWIGISCLQRQEIRERHGIEGSALGDALAVWCCLCCAMVQHDREVNESG</sequence>
<dbReference type="Proteomes" id="UP000001307">
    <property type="component" value="Unassembled WGS sequence"/>
</dbReference>
<protein>
    <submittedName>
        <fullName evidence="2">Uncharacterized protein</fullName>
    </submittedName>
</protein>
<evidence type="ECO:0000256" key="1">
    <source>
        <dbReference type="ARBA" id="ARBA00009024"/>
    </source>
</evidence>
<dbReference type="InParanoid" id="E4X7R4"/>
<proteinExistence type="inferred from homology"/>
<evidence type="ECO:0000313" key="3">
    <source>
        <dbReference type="Proteomes" id="UP000001307"/>
    </source>
</evidence>
<reference evidence="2" key="1">
    <citation type="journal article" date="2010" name="Science">
        <title>Plasticity of animal genome architecture unmasked by rapid evolution of a pelagic tunicate.</title>
        <authorList>
            <person name="Denoeud F."/>
            <person name="Henriet S."/>
            <person name="Mungpakdee S."/>
            <person name="Aury J.M."/>
            <person name="Da Silva C."/>
            <person name="Brinkmann H."/>
            <person name="Mikhaleva J."/>
            <person name="Olsen L.C."/>
            <person name="Jubin C."/>
            <person name="Canestro C."/>
            <person name="Bouquet J.M."/>
            <person name="Danks G."/>
            <person name="Poulain J."/>
            <person name="Campsteijn C."/>
            <person name="Adamski M."/>
            <person name="Cross I."/>
            <person name="Yadetie F."/>
            <person name="Muffato M."/>
            <person name="Louis A."/>
            <person name="Butcher S."/>
            <person name="Tsagkogeorga G."/>
            <person name="Konrad A."/>
            <person name="Singh S."/>
            <person name="Jensen M.F."/>
            <person name="Cong E.H."/>
            <person name="Eikeseth-Otteraa H."/>
            <person name="Noel B."/>
            <person name="Anthouard V."/>
            <person name="Porcel B.M."/>
            <person name="Kachouri-Lafond R."/>
            <person name="Nishino A."/>
            <person name="Ugolini M."/>
            <person name="Chourrout P."/>
            <person name="Nishida H."/>
            <person name="Aasland R."/>
            <person name="Huzurbazar S."/>
            <person name="Westhof E."/>
            <person name="Delsuc F."/>
            <person name="Lehrach H."/>
            <person name="Reinhardt R."/>
            <person name="Weissenbach J."/>
            <person name="Roy S.W."/>
            <person name="Artiguenave F."/>
            <person name="Postlethwait J.H."/>
            <person name="Manak J.R."/>
            <person name="Thompson E.M."/>
            <person name="Jaillon O."/>
            <person name="Du Pasquier L."/>
            <person name="Boudinot P."/>
            <person name="Liberles D.A."/>
            <person name="Volff J.N."/>
            <person name="Philippe H."/>
            <person name="Lenhard B."/>
            <person name="Roest Crollius H."/>
            <person name="Wincker P."/>
            <person name="Chourrout D."/>
        </authorList>
    </citation>
    <scope>NUCLEOTIDE SEQUENCE [LARGE SCALE GENOMIC DNA]</scope>
</reference>
<dbReference type="PANTHER" id="PTHR15907">
    <property type="entry name" value="DUF614 FAMILY PROTEIN-RELATED"/>
    <property type="match status" value="1"/>
</dbReference>
<accession>E4X7R4</accession>
<dbReference type="NCBIfam" id="TIGR01571">
    <property type="entry name" value="A_thal_Cys_rich"/>
    <property type="match status" value="1"/>
</dbReference>
<dbReference type="AlphaFoldDB" id="E4X7R4"/>
<dbReference type="InterPro" id="IPR006461">
    <property type="entry name" value="PLAC_motif_containing"/>
</dbReference>
<evidence type="ECO:0000313" key="2">
    <source>
        <dbReference type="EMBL" id="CBY18737.1"/>
    </source>
</evidence>
<gene>
    <name evidence="2" type="ORF">GSOID_T00003603001</name>
</gene>
<name>E4X7R4_OIKDI</name>